<dbReference type="OrthoDB" id="9035650at2"/>
<feature type="compositionally biased region" description="Basic and acidic residues" evidence="1">
    <location>
        <begin position="9"/>
        <end position="20"/>
    </location>
</feature>
<protein>
    <submittedName>
        <fullName evidence="2">Uncharacterized protein</fullName>
    </submittedName>
</protein>
<feature type="region of interest" description="Disordered" evidence="1">
    <location>
        <begin position="1"/>
        <end position="82"/>
    </location>
</feature>
<dbReference type="EMBL" id="JJOA01000023">
    <property type="protein sequence ID" value="KEA56898.1"/>
    <property type="molecule type" value="Genomic_DNA"/>
</dbReference>
<gene>
    <name evidence="2" type="ORF">DT99_24740</name>
</gene>
<proteinExistence type="predicted"/>
<name>A0A071M828_9BURK</name>
<feature type="compositionally biased region" description="Basic and acidic residues" evidence="1">
    <location>
        <begin position="59"/>
        <end position="74"/>
    </location>
</feature>
<dbReference type="AlphaFoldDB" id="A0A071M828"/>
<accession>A0A071M828</accession>
<organism evidence="2">
    <name type="scientific">Burkholderia cenocepacia</name>
    <dbReference type="NCBI Taxonomy" id="95486"/>
    <lineage>
        <taxon>Bacteria</taxon>
        <taxon>Pseudomonadati</taxon>
        <taxon>Pseudomonadota</taxon>
        <taxon>Betaproteobacteria</taxon>
        <taxon>Burkholderiales</taxon>
        <taxon>Burkholderiaceae</taxon>
        <taxon>Burkholderia</taxon>
        <taxon>Burkholderia cepacia complex</taxon>
    </lineage>
</organism>
<evidence type="ECO:0000256" key="1">
    <source>
        <dbReference type="SAM" id="MobiDB-lite"/>
    </source>
</evidence>
<evidence type="ECO:0000313" key="2">
    <source>
        <dbReference type="EMBL" id="KEA56898.1"/>
    </source>
</evidence>
<feature type="compositionally biased region" description="Basic and acidic residues" evidence="1">
    <location>
        <begin position="40"/>
        <end position="52"/>
    </location>
</feature>
<reference evidence="2" key="1">
    <citation type="submission" date="2014-04" db="EMBL/GenBank/DDBJ databases">
        <title>In planta biocontrol of soil-borne Fusarium wilt of banana through a plant endophytic bacterium, Burkholderia cenocepacia 869T2.</title>
        <authorList>
            <person name="Ho Y.-N."/>
            <person name="Chiang H.-M."/>
            <person name="Chao C.-P."/>
            <person name="Su C.-C."/>
            <person name="Hsu H.-F."/>
            <person name="Guo C.-T."/>
            <person name="Hsieh J.-L."/>
            <person name="Huang C.-C."/>
        </authorList>
    </citation>
    <scope>NUCLEOTIDE SEQUENCE [LARGE SCALE GENOMIC DNA]</scope>
    <source>
        <strain evidence="2">869T2</strain>
    </source>
</reference>
<comment type="caution">
    <text evidence="2">The sequence shown here is derived from an EMBL/GenBank/DDBJ whole genome shotgun (WGS) entry which is preliminary data.</text>
</comment>
<sequence>MNATSKARQTKEAEATDTRRGGGQHTVTPTRPRVRATRAAPRDARRPTEHDASGPVAAHDGHGEDKPLWEDDRGAMPPEEGS</sequence>